<proteinExistence type="predicted"/>
<accession>A0A4Y2F6C6</accession>
<dbReference type="SUPFAM" id="SSF56672">
    <property type="entry name" value="DNA/RNA polymerases"/>
    <property type="match status" value="1"/>
</dbReference>
<dbReference type="Pfam" id="PF17919">
    <property type="entry name" value="RT_RNaseH_2"/>
    <property type="match status" value="1"/>
</dbReference>
<evidence type="ECO:0000259" key="1">
    <source>
        <dbReference type="PROSITE" id="PS50878"/>
    </source>
</evidence>
<feature type="domain" description="Reverse transcriptase" evidence="1">
    <location>
        <begin position="1"/>
        <end position="79"/>
    </location>
</feature>
<dbReference type="Pfam" id="PF00078">
    <property type="entry name" value="RVT_1"/>
    <property type="match status" value="1"/>
</dbReference>
<dbReference type="InterPro" id="IPR051320">
    <property type="entry name" value="Viral_Replic_Matur_Polypro"/>
</dbReference>
<organism evidence="2 3">
    <name type="scientific">Araneus ventricosus</name>
    <name type="common">Orbweaver spider</name>
    <name type="synonym">Epeira ventricosa</name>
    <dbReference type="NCBI Taxonomy" id="182803"/>
    <lineage>
        <taxon>Eukaryota</taxon>
        <taxon>Metazoa</taxon>
        <taxon>Ecdysozoa</taxon>
        <taxon>Arthropoda</taxon>
        <taxon>Chelicerata</taxon>
        <taxon>Arachnida</taxon>
        <taxon>Araneae</taxon>
        <taxon>Araneomorphae</taxon>
        <taxon>Entelegynae</taxon>
        <taxon>Araneoidea</taxon>
        <taxon>Araneidae</taxon>
        <taxon>Araneus</taxon>
    </lineage>
</organism>
<dbReference type="Gene3D" id="3.30.70.270">
    <property type="match status" value="2"/>
</dbReference>
<dbReference type="InterPro" id="IPR041577">
    <property type="entry name" value="RT_RNaseH_2"/>
</dbReference>
<evidence type="ECO:0000313" key="3">
    <source>
        <dbReference type="Proteomes" id="UP000499080"/>
    </source>
</evidence>
<dbReference type="PROSITE" id="PS50878">
    <property type="entry name" value="RT_POL"/>
    <property type="match status" value="1"/>
</dbReference>
<dbReference type="AlphaFoldDB" id="A0A4Y2F6C6"/>
<dbReference type="Proteomes" id="UP000499080">
    <property type="component" value="Unassembled WGS sequence"/>
</dbReference>
<dbReference type="InterPro" id="IPR000477">
    <property type="entry name" value="RT_dom"/>
</dbReference>
<dbReference type="OrthoDB" id="6426130at2759"/>
<gene>
    <name evidence="2" type="primary">pol_3022</name>
    <name evidence="2" type="ORF">AVEN_234778_1</name>
</gene>
<dbReference type="CDD" id="cd01647">
    <property type="entry name" value="RT_LTR"/>
    <property type="match status" value="1"/>
</dbReference>
<dbReference type="InterPro" id="IPR043502">
    <property type="entry name" value="DNA/RNA_pol_sf"/>
</dbReference>
<comment type="caution">
    <text evidence="2">The sequence shown here is derived from an EMBL/GenBank/DDBJ whole genome shotgun (WGS) entry which is preliminary data.</text>
</comment>
<protein>
    <submittedName>
        <fullName evidence="2">Retrovirus-related Pol polyprotein from transposon opus</fullName>
    </submittedName>
</protein>
<sequence length="209" mass="23784">MTFGLRNAAQSFQRFIDQVLRGLYCFAYLDDILVASEDLAKHKVDLENVFNRLKDYHLKINLEECIFGQETIQFLGFQVSPGGVFPLPDRVKALTEYLSPKSVAELSRFLEMIKFYHRFLKSAASTQACFYDLVIGIIKKDKTPILWTYETKEAFRASKELLKDAAMLAYPKHNTPLSLVTDASETAIVAVLQQHVEGGTEPLGFFPEY</sequence>
<keyword evidence="3" id="KW-1185">Reference proteome</keyword>
<dbReference type="PANTHER" id="PTHR33064">
    <property type="entry name" value="POL PROTEIN"/>
    <property type="match status" value="1"/>
</dbReference>
<dbReference type="InterPro" id="IPR043128">
    <property type="entry name" value="Rev_trsase/Diguanyl_cyclase"/>
</dbReference>
<reference evidence="2 3" key="1">
    <citation type="journal article" date="2019" name="Sci. Rep.">
        <title>Orb-weaving spider Araneus ventricosus genome elucidates the spidroin gene catalogue.</title>
        <authorList>
            <person name="Kono N."/>
            <person name="Nakamura H."/>
            <person name="Ohtoshi R."/>
            <person name="Moran D.A.P."/>
            <person name="Shinohara A."/>
            <person name="Yoshida Y."/>
            <person name="Fujiwara M."/>
            <person name="Mori M."/>
            <person name="Tomita M."/>
            <person name="Arakawa K."/>
        </authorList>
    </citation>
    <scope>NUCLEOTIDE SEQUENCE [LARGE SCALE GENOMIC DNA]</scope>
</reference>
<evidence type="ECO:0000313" key="2">
    <source>
        <dbReference type="EMBL" id="GBM36387.1"/>
    </source>
</evidence>
<name>A0A4Y2F6C6_ARAVE</name>
<dbReference type="FunFam" id="3.30.70.270:FF:000003">
    <property type="entry name" value="Transposon Ty3-G Gag-Pol polyprotein"/>
    <property type="match status" value="1"/>
</dbReference>
<dbReference type="PANTHER" id="PTHR33064:SF37">
    <property type="entry name" value="RIBONUCLEASE H"/>
    <property type="match status" value="1"/>
</dbReference>
<dbReference type="EMBL" id="BGPR01000811">
    <property type="protein sequence ID" value="GBM36387.1"/>
    <property type="molecule type" value="Genomic_DNA"/>
</dbReference>
<dbReference type="GO" id="GO:0071897">
    <property type="term" value="P:DNA biosynthetic process"/>
    <property type="evidence" value="ECO:0007669"/>
    <property type="project" value="UniProtKB-ARBA"/>
</dbReference>